<accession>A0A6A6YRS0</accession>
<dbReference type="CDD" id="cd12148">
    <property type="entry name" value="fungal_TF_MHR"/>
    <property type="match status" value="1"/>
</dbReference>
<gene>
    <name evidence="6 8" type="ORF">BDZ99DRAFT_518889</name>
</gene>
<dbReference type="AlphaFoldDB" id="A0A6A6YRS0"/>
<dbReference type="SMART" id="SM00906">
    <property type="entry name" value="Fungal_trans"/>
    <property type="match status" value="1"/>
</dbReference>
<dbReference type="Gene3D" id="4.10.240.10">
    <property type="entry name" value="Zn(2)-C6 fungal-type DNA-binding domain"/>
    <property type="match status" value="1"/>
</dbReference>
<proteinExistence type="predicted"/>
<evidence type="ECO:0000259" key="5">
    <source>
        <dbReference type="PROSITE" id="PS50048"/>
    </source>
</evidence>
<dbReference type="GO" id="GO:0003677">
    <property type="term" value="F:DNA binding"/>
    <property type="evidence" value="ECO:0007669"/>
    <property type="project" value="InterPro"/>
</dbReference>
<keyword evidence="3" id="KW-0539">Nucleus</keyword>
<reference evidence="6 8" key="1">
    <citation type="journal article" date="2020" name="Stud. Mycol.">
        <title>101 Dothideomycetes genomes: a test case for predicting lifestyles and emergence of pathogens.</title>
        <authorList>
            <person name="Haridas S."/>
            <person name="Albert R."/>
            <person name="Binder M."/>
            <person name="Bloem J."/>
            <person name="Labutti K."/>
            <person name="Salamov A."/>
            <person name="Andreopoulos B."/>
            <person name="Baker S."/>
            <person name="Barry K."/>
            <person name="Bills G."/>
            <person name="Bluhm B."/>
            <person name="Cannon C."/>
            <person name="Castanera R."/>
            <person name="Culley D."/>
            <person name="Daum C."/>
            <person name="Ezra D."/>
            <person name="Gonzalez J."/>
            <person name="Henrissat B."/>
            <person name="Kuo A."/>
            <person name="Liang C."/>
            <person name="Lipzen A."/>
            <person name="Lutzoni F."/>
            <person name="Magnuson J."/>
            <person name="Mondo S."/>
            <person name="Nolan M."/>
            <person name="Ohm R."/>
            <person name="Pangilinan J."/>
            <person name="Park H.-J."/>
            <person name="Ramirez L."/>
            <person name="Alfaro M."/>
            <person name="Sun H."/>
            <person name="Tritt A."/>
            <person name="Yoshinaga Y."/>
            <person name="Zwiers L.-H."/>
            <person name="Turgeon B."/>
            <person name="Goodwin S."/>
            <person name="Spatafora J."/>
            <person name="Crous P."/>
            <person name="Grigoriev I."/>
        </authorList>
    </citation>
    <scope>NUCLEOTIDE SEQUENCE</scope>
    <source>
        <strain evidence="6 8">CBS 304.34</strain>
    </source>
</reference>
<organism evidence="6">
    <name type="scientific">Mytilinidion resinicola</name>
    <dbReference type="NCBI Taxonomy" id="574789"/>
    <lineage>
        <taxon>Eukaryota</taxon>
        <taxon>Fungi</taxon>
        <taxon>Dikarya</taxon>
        <taxon>Ascomycota</taxon>
        <taxon>Pezizomycotina</taxon>
        <taxon>Dothideomycetes</taxon>
        <taxon>Pleosporomycetidae</taxon>
        <taxon>Mytilinidiales</taxon>
        <taxon>Mytilinidiaceae</taxon>
        <taxon>Mytilinidion</taxon>
    </lineage>
</organism>
<dbReference type="GO" id="GO:0000981">
    <property type="term" value="F:DNA-binding transcription factor activity, RNA polymerase II-specific"/>
    <property type="evidence" value="ECO:0007669"/>
    <property type="project" value="InterPro"/>
</dbReference>
<evidence type="ECO:0000256" key="1">
    <source>
        <dbReference type="ARBA" id="ARBA00004123"/>
    </source>
</evidence>
<feature type="domain" description="Zn(2)-C6 fungal-type" evidence="5">
    <location>
        <begin position="17"/>
        <end position="48"/>
    </location>
</feature>
<evidence type="ECO:0000313" key="8">
    <source>
        <dbReference type="RefSeq" id="XP_033578600.1"/>
    </source>
</evidence>
<dbReference type="PROSITE" id="PS50048">
    <property type="entry name" value="ZN2_CY6_FUNGAL_2"/>
    <property type="match status" value="1"/>
</dbReference>
<dbReference type="GO" id="GO:0008270">
    <property type="term" value="F:zinc ion binding"/>
    <property type="evidence" value="ECO:0007669"/>
    <property type="project" value="InterPro"/>
</dbReference>
<dbReference type="CDD" id="cd00067">
    <property type="entry name" value="GAL4"/>
    <property type="match status" value="1"/>
</dbReference>
<reference evidence="8" key="2">
    <citation type="submission" date="2020-04" db="EMBL/GenBank/DDBJ databases">
        <authorList>
            <consortium name="NCBI Genome Project"/>
        </authorList>
    </citation>
    <scope>NUCLEOTIDE SEQUENCE</scope>
    <source>
        <strain evidence="8">CBS 304.34</strain>
    </source>
</reference>
<keyword evidence="2" id="KW-0479">Metal-binding</keyword>
<dbReference type="Pfam" id="PF00172">
    <property type="entry name" value="Zn_clus"/>
    <property type="match status" value="1"/>
</dbReference>
<dbReference type="InterPro" id="IPR050613">
    <property type="entry name" value="Sec_Metabolite_Reg"/>
</dbReference>
<dbReference type="OrthoDB" id="4934715at2759"/>
<dbReference type="GeneID" id="54466244"/>
<dbReference type="EMBL" id="MU003698">
    <property type="protein sequence ID" value="KAF2811636.1"/>
    <property type="molecule type" value="Genomic_DNA"/>
</dbReference>
<comment type="subcellular location">
    <subcellularLocation>
        <location evidence="1">Nucleus</location>
    </subcellularLocation>
</comment>
<dbReference type="GO" id="GO:0006351">
    <property type="term" value="P:DNA-templated transcription"/>
    <property type="evidence" value="ECO:0007669"/>
    <property type="project" value="InterPro"/>
</dbReference>
<evidence type="ECO:0000313" key="6">
    <source>
        <dbReference type="EMBL" id="KAF2811636.1"/>
    </source>
</evidence>
<dbReference type="SUPFAM" id="SSF57701">
    <property type="entry name" value="Zn2/Cys6 DNA-binding domain"/>
    <property type="match status" value="1"/>
</dbReference>
<name>A0A6A6YRS0_9PEZI</name>
<evidence type="ECO:0000313" key="7">
    <source>
        <dbReference type="Proteomes" id="UP000504636"/>
    </source>
</evidence>
<evidence type="ECO:0000256" key="3">
    <source>
        <dbReference type="ARBA" id="ARBA00023242"/>
    </source>
</evidence>
<reference evidence="8" key="3">
    <citation type="submission" date="2025-04" db="UniProtKB">
        <authorList>
            <consortium name="RefSeq"/>
        </authorList>
    </citation>
    <scope>IDENTIFICATION</scope>
    <source>
        <strain evidence="8">CBS 304.34</strain>
    </source>
</reference>
<dbReference type="InterPro" id="IPR001138">
    <property type="entry name" value="Zn2Cys6_DnaBD"/>
</dbReference>
<dbReference type="GO" id="GO:0005634">
    <property type="term" value="C:nucleus"/>
    <property type="evidence" value="ECO:0007669"/>
    <property type="project" value="UniProtKB-SubCell"/>
</dbReference>
<evidence type="ECO:0000256" key="2">
    <source>
        <dbReference type="ARBA" id="ARBA00022723"/>
    </source>
</evidence>
<dbReference type="InterPro" id="IPR036864">
    <property type="entry name" value="Zn2-C6_fun-type_DNA-bd_sf"/>
</dbReference>
<feature type="region of interest" description="Disordered" evidence="4">
    <location>
        <begin position="105"/>
        <end position="144"/>
    </location>
</feature>
<dbReference type="PROSITE" id="PS00463">
    <property type="entry name" value="ZN2_CY6_FUNGAL_1"/>
    <property type="match status" value="1"/>
</dbReference>
<dbReference type="RefSeq" id="XP_033578600.1">
    <property type="nucleotide sequence ID" value="XM_033725351.1"/>
</dbReference>
<dbReference type="PANTHER" id="PTHR31001:SF49">
    <property type="entry name" value="ZN(II)2CYS6 TRANSCRIPTION FACTOR (EUROFUNG)"/>
    <property type="match status" value="1"/>
</dbReference>
<evidence type="ECO:0000256" key="4">
    <source>
        <dbReference type="SAM" id="MobiDB-lite"/>
    </source>
</evidence>
<keyword evidence="7" id="KW-1185">Reference proteome</keyword>
<sequence length="704" mass="79100">MDAGSRKTEKRNRPPVSCEPCRTRKLKCNRRLPCDACTRRSRSSLCNYATNANRNKPEPSKGRDLKDRLSTLENLVSSFLSADAVIQPGLLTESEVTTADSGFVASSAEQYNRPTEQSSTLSSSSGGEDTLTPETPHIQQTGNGQVNYIDPSHWLSILDDIKEVREHLSISNQPISRNGIGFDVDLAVSDAGFLFSSDQNPSFDEITRSLPSQPICDMLLSWYFNSRFMVLGIIHPTKFQDEYATFWESPLTAPPLWVALLFSVLSVTVSLRRISSITEPDGSIPPITILQQRTVQCLVLGRYATANAYALEAFLLHLQSCYFSNDSVSVDPWFEMGTIIRLAFRMGYHRDPSSLAGITAFDGEMRRRVWLNIFQLDALISFQMGFPSMIPTEFCDTEVPRNLEYSDLFVDMTVLPPSRPPSENTPVRYTIVKSGVMGVFKKIVAHTQSLSVPAYDKTIALDTEMNQLYSTIPESLKRRDVNRSFIDHSCLIWERCTIEVLYLKGLIVLHRRYISYELQNPRHEPSRRACVEAALDMLYRQADLHKACEPGGRLYEDRWMIVSLPVHDFLLAAMVVCLDLSVRMRSRMAASREGRDYQQLAGREYQALQTSQRIWAVNSAASPEAHIAALALDLMLKKVAANDVGLFFVNDVSSGNTDPDPIVDSELPYADIMSQMIDGSESIDWGLLDRYLQNMDTDPDAAVQ</sequence>
<dbReference type="InterPro" id="IPR007219">
    <property type="entry name" value="XnlR_reg_dom"/>
</dbReference>
<feature type="compositionally biased region" description="Low complexity" evidence="4">
    <location>
        <begin position="115"/>
        <end position="132"/>
    </location>
</feature>
<dbReference type="PANTHER" id="PTHR31001">
    <property type="entry name" value="UNCHARACTERIZED TRANSCRIPTIONAL REGULATORY PROTEIN"/>
    <property type="match status" value="1"/>
</dbReference>
<protein>
    <recommendedName>
        <fullName evidence="5">Zn(2)-C6 fungal-type domain-containing protein</fullName>
    </recommendedName>
</protein>
<dbReference type="Pfam" id="PF04082">
    <property type="entry name" value="Fungal_trans"/>
    <property type="match status" value="1"/>
</dbReference>
<dbReference type="Proteomes" id="UP000504636">
    <property type="component" value="Unplaced"/>
</dbReference>
<dbReference type="SMART" id="SM00066">
    <property type="entry name" value="GAL4"/>
    <property type="match status" value="1"/>
</dbReference>